<evidence type="ECO:0000313" key="4">
    <source>
        <dbReference type="EMBL" id="TWV52625.1"/>
    </source>
</evidence>
<organism evidence="2 9">
    <name type="scientific">Bacteroides fragilis</name>
    <dbReference type="NCBI Taxonomy" id="817"/>
    <lineage>
        <taxon>Bacteria</taxon>
        <taxon>Pseudomonadati</taxon>
        <taxon>Bacteroidota</taxon>
        <taxon>Bacteroidia</taxon>
        <taxon>Bacteroidales</taxon>
        <taxon>Bacteroidaceae</taxon>
        <taxon>Bacteroides</taxon>
    </lineage>
</organism>
<evidence type="ECO:0000313" key="8">
    <source>
        <dbReference type="Proteomes" id="UP000319026"/>
    </source>
</evidence>
<dbReference type="Proteomes" id="UP000460666">
    <property type="component" value="Unassembled WGS sequence"/>
</dbReference>
<dbReference type="EMBL" id="VOHT01000001">
    <property type="protein sequence ID" value="TWV52625.1"/>
    <property type="molecule type" value="Genomic_DNA"/>
</dbReference>
<dbReference type="PROSITE" id="PS51257">
    <property type="entry name" value="PROKAR_LIPOPROTEIN"/>
    <property type="match status" value="1"/>
</dbReference>
<accession>A0A5C6JR78</accession>
<dbReference type="EMBL" id="VOHY01000002">
    <property type="protein sequence ID" value="TWV78633.1"/>
    <property type="molecule type" value="Genomic_DNA"/>
</dbReference>
<dbReference type="Proteomes" id="UP000318041">
    <property type="component" value="Unassembled WGS sequence"/>
</dbReference>
<dbReference type="EMBL" id="VOHV01000001">
    <property type="protein sequence ID" value="TWV44252.1"/>
    <property type="molecule type" value="Genomic_DNA"/>
</dbReference>
<dbReference type="Proteomes" id="UP000315444">
    <property type="component" value="Unassembled WGS sequence"/>
</dbReference>
<proteinExistence type="predicted"/>
<keyword evidence="1" id="KW-0732">Signal</keyword>
<evidence type="ECO:0000256" key="1">
    <source>
        <dbReference type="SAM" id="SignalP"/>
    </source>
</evidence>
<evidence type="ECO:0000313" key="7">
    <source>
        <dbReference type="Proteomes" id="UP000318041"/>
    </source>
</evidence>
<comment type="caution">
    <text evidence="2">The sequence shown here is derived from an EMBL/GenBank/DDBJ whole genome shotgun (WGS) entry which is preliminary data.</text>
</comment>
<evidence type="ECO:0000313" key="3">
    <source>
        <dbReference type="EMBL" id="TWV44252.1"/>
    </source>
</evidence>
<evidence type="ECO:0008006" key="10">
    <source>
        <dbReference type="Google" id="ProtNLM"/>
    </source>
</evidence>
<dbReference type="AlphaFoldDB" id="A0A5C6JR78"/>
<dbReference type="EMBL" id="VWCJ01000025">
    <property type="protein sequence ID" value="KAA4991299.1"/>
    <property type="molecule type" value="Genomic_DNA"/>
</dbReference>
<feature type="chain" id="PRO_5044096721" description="Major fimbrial subunit protein N-terminal domain-containing protein" evidence="1">
    <location>
        <begin position="28"/>
        <end position="373"/>
    </location>
</feature>
<name>A0A5C6JR78_BACFG</name>
<gene>
    <name evidence="2" type="ORF">F2Z89_21485</name>
    <name evidence="4" type="ORF">FSA03_03310</name>
    <name evidence="3" type="ORF">FSA06_03310</name>
    <name evidence="5" type="ORF">FSA08_02150</name>
</gene>
<reference evidence="2 9" key="1">
    <citation type="journal article" date="2019" name="Nat. Med.">
        <title>A library of human gut bacterial isolates paired with longitudinal multiomics data enables mechanistic microbiome research.</title>
        <authorList>
            <person name="Poyet M."/>
            <person name="Groussin M."/>
            <person name="Gibbons S.M."/>
            <person name="Avila-Pacheco J."/>
            <person name="Jiang X."/>
            <person name="Kearney S.M."/>
            <person name="Perrotta A.R."/>
            <person name="Berdy B."/>
            <person name="Zhao S."/>
            <person name="Lieberman T.D."/>
            <person name="Swanson P.K."/>
            <person name="Smith M."/>
            <person name="Roesemann S."/>
            <person name="Alexander J.E."/>
            <person name="Rich S.A."/>
            <person name="Livny J."/>
            <person name="Vlamakis H."/>
            <person name="Clish C."/>
            <person name="Bullock K."/>
            <person name="Deik A."/>
            <person name="Scott J."/>
            <person name="Pierce K.A."/>
            <person name="Xavier R.J."/>
            <person name="Alm E.J."/>
        </authorList>
    </citation>
    <scope>NUCLEOTIDE SEQUENCE [LARGE SCALE GENOMIC DNA]</scope>
    <source>
        <strain evidence="2 9">BIOML-A46</strain>
    </source>
</reference>
<evidence type="ECO:0000313" key="5">
    <source>
        <dbReference type="EMBL" id="TWV78633.1"/>
    </source>
</evidence>
<evidence type="ECO:0000313" key="6">
    <source>
        <dbReference type="Proteomes" id="UP000315444"/>
    </source>
</evidence>
<protein>
    <recommendedName>
        <fullName evidence="10">Major fimbrial subunit protein N-terminal domain-containing protein</fullName>
    </recommendedName>
</protein>
<evidence type="ECO:0000313" key="9">
    <source>
        <dbReference type="Proteomes" id="UP000460666"/>
    </source>
</evidence>
<feature type="signal peptide" evidence="1">
    <location>
        <begin position="1"/>
        <end position="27"/>
    </location>
</feature>
<dbReference type="Proteomes" id="UP000319026">
    <property type="component" value="Unassembled WGS sequence"/>
</dbReference>
<evidence type="ECO:0000313" key="2">
    <source>
        <dbReference type="EMBL" id="KAA4991299.1"/>
    </source>
</evidence>
<reference evidence="4 8" key="3">
    <citation type="submission" date="2019-07" db="EMBL/GenBank/DDBJ databases">
        <title>Genome Sequencing of Bacteroides fragilis.</title>
        <authorList>
            <person name="Pinto K.M."/>
            <person name="Ruoff K.L."/>
            <person name="Price C.E."/>
            <person name="Valls R.A."/>
            <person name="O'Toole G.A."/>
        </authorList>
    </citation>
    <scope>NUCLEOTIDE SEQUENCE [LARGE SCALE GENOMIC DNA]</scope>
    <source>
        <strain evidence="4 8">AD135F_3B</strain>
    </source>
</reference>
<reference evidence="3 6" key="2">
    <citation type="submission" date="2019-07" db="EMBL/GenBank/DDBJ databases">
        <title>Genome sequencing of Bacteroides fragilis.</title>
        <authorList>
            <person name="Galasyn E.V."/>
            <person name="Ruoff K.L."/>
            <person name="Price C.E."/>
            <person name="Valls R.A."/>
            <person name="O'Toole G.A."/>
        </authorList>
    </citation>
    <scope>NUCLEOTIDE SEQUENCE [LARGE SCALE GENOMIC DNA]</scope>
    <source>
        <strain evidence="3 6">AD135F_1B</strain>
    </source>
</reference>
<sequence length="373" mass="40694">MKRLKKNMRQGCMLLSVFCLIGIIACSGEEGHDIQIPDPVICTLNYTIPDAEIPDTRASDTGGKISVARPEESAIKDVKLLFFIYDEHGNGLYAGSLDGTVDGNHLAKTGKISVTIPGSGSIDNHTDYDVLVLANASVYFSGMDWDAYCAGQTENAVRVRLRGEMPLYSPTDRTYKVTDDCLPMSGIAFKEAGKDMSVQLLRAAVRIDVRVVEDKKGTVLLKSAVLRNVSPDIPMFNDPQDAAFTPLTYANTKSAQEQFSIIGGLYATEVLRTLHTPYLKQTQAVCLLLECEKSSSSCSGWYRVNINIDTDDVQYLRRNNVYTVIIKDILSQGADTPDDAYGAGSFGGIQTVTVPTDWKVPDGIVTPPDVEVN</sequence>
<reference evidence="5 7" key="4">
    <citation type="submission" date="2019-08" db="EMBL/GenBank/DDBJ databases">
        <title>Genome sequencing of Bacteroides fragilis Sample_iSURF_9.</title>
        <authorList>
            <person name="Chandler J.E."/>
            <person name="Ruoff K.L."/>
            <person name="Price C.E."/>
            <person name="Valls R.A."/>
            <person name="O'Toole G.A."/>
        </authorList>
    </citation>
    <scope>NUCLEOTIDE SEQUENCE [LARGE SCALE GENOMIC DNA]</scope>
    <source>
        <strain evidence="5 7">CFPLTA004_1B</strain>
    </source>
</reference>